<reference evidence="3 4" key="1">
    <citation type="submission" date="2017-10" db="EMBL/GenBank/DDBJ databases">
        <title>Novel microbial diversity and functional potential in the marine mammal oral microbiome.</title>
        <authorList>
            <person name="Dudek N.K."/>
            <person name="Sun C.L."/>
            <person name="Burstein D."/>
            <person name="Kantor R.S."/>
            <person name="Aliaga Goltsman D.S."/>
            <person name="Bik E.M."/>
            <person name="Thomas B.C."/>
            <person name="Banfield J.F."/>
            <person name="Relman D.A."/>
        </authorList>
    </citation>
    <scope>NUCLEOTIDE SEQUENCE [LARGE SCALE GENOMIC DNA]</scope>
    <source>
        <strain evidence="3">DOLZORAL124_49_17</strain>
    </source>
</reference>
<feature type="domain" description="PPM-type phosphatase" evidence="2">
    <location>
        <begin position="30"/>
        <end position="219"/>
    </location>
</feature>
<dbReference type="PANTHER" id="PTHR43156:SF2">
    <property type="entry name" value="STAGE II SPORULATION PROTEIN E"/>
    <property type="match status" value="1"/>
</dbReference>
<sequence>MKRFLDIYHSSLNKFGEELCGDQVRVAKTDRKTWVVLSDGLGSGVKANILATLTSQILITMLKEEIALNDVLETIIGTLPICQVRNIAYATFTLIEIDHEDFQFKVINFDNPRLFFLKSGGHIVKLEHLPLEAAGRKILVSEGKLEDGDFLAAISDGVWYAGLGQAFNFGWGWDNIANLMSEILKQQVKTTQTIVERVLEQTNILYGGEPGDDATLVGLYIRQRHSAFIFTGPPLREEDDAGHVKRLMAFEGRRIVCGGTTGNIVSKHLNQEIEVDLDTITVDVPPVGRMEGIHLMTEGILTIAKAMEFIREAEGDYTKLPTDINGATMLALEILYADEVNFLVGQQINPFYQNPHLPMSISIRKNIIEQLAHLLRGYNKDVTVEYC</sequence>
<dbReference type="Proteomes" id="UP000229740">
    <property type="component" value="Unassembled WGS sequence"/>
</dbReference>
<dbReference type="InterPro" id="IPR036457">
    <property type="entry name" value="PPM-type-like_dom_sf"/>
</dbReference>
<evidence type="ECO:0000256" key="1">
    <source>
        <dbReference type="ARBA" id="ARBA00022801"/>
    </source>
</evidence>
<dbReference type="PANTHER" id="PTHR43156">
    <property type="entry name" value="STAGE II SPORULATION PROTEIN E-RELATED"/>
    <property type="match status" value="1"/>
</dbReference>
<organism evidence="3 4">
    <name type="scientific">candidate division KSB3 bacterium</name>
    <dbReference type="NCBI Taxonomy" id="2044937"/>
    <lineage>
        <taxon>Bacteria</taxon>
        <taxon>candidate division KSB3</taxon>
    </lineage>
</organism>
<comment type="caution">
    <text evidence="3">The sequence shown here is derived from an EMBL/GenBank/DDBJ whole genome shotgun (WGS) entry which is preliminary data.</text>
</comment>
<dbReference type="InterPro" id="IPR001932">
    <property type="entry name" value="PPM-type_phosphatase-like_dom"/>
</dbReference>
<dbReference type="Gene3D" id="3.60.40.10">
    <property type="entry name" value="PPM-type phosphatase domain"/>
    <property type="match status" value="1"/>
</dbReference>
<dbReference type="EMBL" id="PDPS01000020">
    <property type="protein sequence ID" value="PID59067.1"/>
    <property type="molecule type" value="Genomic_DNA"/>
</dbReference>
<proteinExistence type="predicted"/>
<name>A0A2G6EAT0_9BACT</name>
<dbReference type="InterPro" id="IPR052016">
    <property type="entry name" value="Bact_Sigma-Reg"/>
</dbReference>
<dbReference type="Pfam" id="PF07228">
    <property type="entry name" value="SpoIIE"/>
    <property type="match status" value="1"/>
</dbReference>
<keyword evidence="1" id="KW-0378">Hydrolase</keyword>
<dbReference type="GO" id="GO:0016791">
    <property type="term" value="F:phosphatase activity"/>
    <property type="evidence" value="ECO:0007669"/>
    <property type="project" value="TreeGrafter"/>
</dbReference>
<accession>A0A2G6EAT0</accession>
<evidence type="ECO:0000259" key="2">
    <source>
        <dbReference type="Pfam" id="PF07228"/>
    </source>
</evidence>
<gene>
    <name evidence="3" type="ORF">CSB45_01280</name>
</gene>
<evidence type="ECO:0000313" key="4">
    <source>
        <dbReference type="Proteomes" id="UP000229740"/>
    </source>
</evidence>
<dbReference type="AlphaFoldDB" id="A0A2G6EAT0"/>
<dbReference type="SUPFAM" id="SSF81606">
    <property type="entry name" value="PP2C-like"/>
    <property type="match status" value="1"/>
</dbReference>
<evidence type="ECO:0000313" key="3">
    <source>
        <dbReference type="EMBL" id="PID59067.1"/>
    </source>
</evidence>
<protein>
    <submittedName>
        <fullName evidence="3">Serine/threonine protein phosphatase</fullName>
    </submittedName>
</protein>